<dbReference type="InterPro" id="IPR050068">
    <property type="entry name" value="MurA_subfamily"/>
</dbReference>
<evidence type="ECO:0000256" key="13">
    <source>
        <dbReference type="ARBA" id="ARBA00042443"/>
    </source>
</evidence>
<comment type="caution">
    <text evidence="17">The sequence shown here is derived from an EMBL/GenBank/DDBJ whole genome shotgun (WGS) entry which is preliminary data.</text>
</comment>
<dbReference type="InterPro" id="IPR036968">
    <property type="entry name" value="Enolpyruvate_Tfrase_sf"/>
</dbReference>
<keyword evidence="8" id="KW-0131">Cell cycle</keyword>
<dbReference type="GO" id="GO:0071555">
    <property type="term" value="P:cell wall organization"/>
    <property type="evidence" value="ECO:0007669"/>
    <property type="project" value="UniProtKB-KW"/>
</dbReference>
<comment type="similarity">
    <text evidence="10">Belongs to the EPSP synthase family. MurA subfamily.</text>
</comment>
<dbReference type="InterPro" id="IPR041492">
    <property type="entry name" value="HAD_2"/>
</dbReference>
<dbReference type="PANTHER" id="PTHR43783">
    <property type="entry name" value="UDP-N-ACETYLGLUCOSAMINE 1-CARBOXYVINYLTRANSFERASE"/>
    <property type="match status" value="1"/>
</dbReference>
<dbReference type="GO" id="GO:0008760">
    <property type="term" value="F:UDP-N-acetylglucosamine 1-carboxyvinyltransferase activity"/>
    <property type="evidence" value="ECO:0007669"/>
    <property type="project" value="UniProtKB-EC"/>
</dbReference>
<dbReference type="Gene3D" id="3.40.50.1000">
    <property type="entry name" value="HAD superfamily/HAD-like"/>
    <property type="match status" value="1"/>
</dbReference>
<dbReference type="Gene3D" id="3.65.10.10">
    <property type="entry name" value="Enolpyruvate transferase domain"/>
    <property type="match status" value="2"/>
</dbReference>
<dbReference type="Pfam" id="PF00275">
    <property type="entry name" value="EPSP_synthase"/>
    <property type="match status" value="1"/>
</dbReference>
<keyword evidence="7" id="KW-0573">Peptidoglycan synthesis</keyword>
<keyword evidence="6" id="KW-0133">Cell shape</keyword>
<reference evidence="17 18" key="1">
    <citation type="journal article" date="2015" name="Nature">
        <title>rRNA introns, odd ribosomes, and small enigmatic genomes across a large radiation of phyla.</title>
        <authorList>
            <person name="Brown C.T."/>
            <person name="Hug L.A."/>
            <person name="Thomas B.C."/>
            <person name="Sharon I."/>
            <person name="Castelle C.J."/>
            <person name="Singh A."/>
            <person name="Wilkins M.J."/>
            <person name="Williams K.H."/>
            <person name="Banfield J.F."/>
        </authorList>
    </citation>
    <scope>NUCLEOTIDE SEQUENCE [LARGE SCALE GENOMIC DNA]</scope>
</reference>
<protein>
    <recommendedName>
        <fullName evidence="12">UDP-N-acetylglucosamine 1-carboxyvinyltransferase</fullName>
        <ecNumber evidence="11">2.5.1.7</ecNumber>
    </recommendedName>
    <alternativeName>
        <fullName evidence="13">Enoylpyruvate transferase</fullName>
    </alternativeName>
    <alternativeName>
        <fullName evidence="14">UDP-N-acetylglucosamine enolpyruvyl transferase</fullName>
    </alternativeName>
</protein>
<comment type="subcellular location">
    <subcellularLocation>
        <location evidence="1">Cytoplasm</location>
    </subcellularLocation>
</comment>
<dbReference type="Proteomes" id="UP000034543">
    <property type="component" value="Unassembled WGS sequence"/>
</dbReference>
<proteinExistence type="inferred from homology"/>
<keyword evidence="5 17" id="KW-0808">Transferase</keyword>
<organism evidence="17 18">
    <name type="scientific">Candidatus Gottesmanbacteria bacterium GW2011_GWA1_43_11</name>
    <dbReference type="NCBI Taxonomy" id="1618436"/>
    <lineage>
        <taxon>Bacteria</taxon>
        <taxon>Candidatus Gottesmaniibacteriota</taxon>
    </lineage>
</organism>
<dbReference type="GO" id="GO:0008360">
    <property type="term" value="P:regulation of cell shape"/>
    <property type="evidence" value="ECO:0007669"/>
    <property type="project" value="UniProtKB-KW"/>
</dbReference>
<evidence type="ECO:0000256" key="7">
    <source>
        <dbReference type="ARBA" id="ARBA00022984"/>
    </source>
</evidence>
<dbReference type="PATRIC" id="fig|1618436.3.peg.593"/>
<evidence type="ECO:0000256" key="2">
    <source>
        <dbReference type="ARBA" id="ARBA00004752"/>
    </source>
</evidence>
<dbReference type="InterPro" id="IPR013792">
    <property type="entry name" value="RNA3'P_cycl/enolpyr_Trfase_a/b"/>
</dbReference>
<evidence type="ECO:0000256" key="8">
    <source>
        <dbReference type="ARBA" id="ARBA00023306"/>
    </source>
</evidence>
<evidence type="ECO:0000256" key="4">
    <source>
        <dbReference type="ARBA" id="ARBA00022618"/>
    </source>
</evidence>
<name>A0A0G1CI47_9BACT</name>
<keyword evidence="4" id="KW-0132">Cell division</keyword>
<dbReference type="CDD" id="cd01427">
    <property type="entry name" value="HAD_like"/>
    <property type="match status" value="1"/>
</dbReference>
<evidence type="ECO:0000256" key="11">
    <source>
        <dbReference type="ARBA" id="ARBA00039108"/>
    </source>
</evidence>
<dbReference type="GO" id="GO:0005737">
    <property type="term" value="C:cytoplasm"/>
    <property type="evidence" value="ECO:0007669"/>
    <property type="project" value="UniProtKB-SubCell"/>
</dbReference>
<comment type="catalytic activity">
    <reaction evidence="15">
        <text>phosphoenolpyruvate + UDP-N-acetyl-alpha-D-glucosamine = UDP-N-acetyl-3-O-(1-carboxyvinyl)-alpha-D-glucosamine + phosphate</text>
        <dbReference type="Rhea" id="RHEA:18681"/>
        <dbReference type="ChEBI" id="CHEBI:43474"/>
        <dbReference type="ChEBI" id="CHEBI:57705"/>
        <dbReference type="ChEBI" id="CHEBI:58702"/>
        <dbReference type="ChEBI" id="CHEBI:68483"/>
        <dbReference type="EC" id="2.5.1.7"/>
    </reaction>
</comment>
<evidence type="ECO:0000256" key="12">
    <source>
        <dbReference type="ARBA" id="ARBA00039754"/>
    </source>
</evidence>
<evidence type="ECO:0000256" key="5">
    <source>
        <dbReference type="ARBA" id="ARBA00022679"/>
    </source>
</evidence>
<dbReference type="PANTHER" id="PTHR43783:SF1">
    <property type="entry name" value="UDP-N-ACETYLGLUCOSAMINE 1-CARBOXYVINYLTRANSFERASE"/>
    <property type="match status" value="1"/>
</dbReference>
<dbReference type="GO" id="GO:0051301">
    <property type="term" value="P:cell division"/>
    <property type="evidence" value="ECO:0007669"/>
    <property type="project" value="UniProtKB-KW"/>
</dbReference>
<dbReference type="AlphaFoldDB" id="A0A0G1CI47"/>
<gene>
    <name evidence="17" type="ORF">UV59_C0010G0038</name>
</gene>
<sequence length="340" mass="37269">MEKLIVQGGKPLRGEIAVSGAKNVAMKAIIAALLTEETIHIKNIPLISSVLGTARIITSLGAKINRTDHELTISGKGVHKFQVPLELGGLYRTATMTIGPLLARFGKAVVPNPGGCRLGKRPVDWHIHALEKMGATITYQDGYFVAVAKQLHGTKIEFAKNTHTGTETVILAAVLAEGETVIENASLNRKIFYENYEKEAKNARTRANARIVLQWLQMNKIDCIVFSNNTPESIQGHAKRLKISSYFKEILAASLPGLALSKITKNVMVKEYIKKNELKSHEILIVGDTIEEIQIAKSLGSMVCSITHGNCSTRRLKTAKPDYLISDLGQIINIVRKINS</sequence>
<dbReference type="InterPro" id="IPR023214">
    <property type="entry name" value="HAD_sf"/>
</dbReference>
<accession>A0A0G1CI47</accession>
<evidence type="ECO:0000313" key="18">
    <source>
        <dbReference type="Proteomes" id="UP000034543"/>
    </source>
</evidence>
<keyword evidence="9" id="KW-0961">Cell wall biogenesis/degradation</keyword>
<dbReference type="GO" id="GO:0009252">
    <property type="term" value="P:peptidoglycan biosynthetic process"/>
    <property type="evidence" value="ECO:0007669"/>
    <property type="project" value="UniProtKB-KW"/>
</dbReference>
<evidence type="ECO:0000256" key="1">
    <source>
        <dbReference type="ARBA" id="ARBA00004496"/>
    </source>
</evidence>
<evidence type="ECO:0000259" key="16">
    <source>
        <dbReference type="Pfam" id="PF00275"/>
    </source>
</evidence>
<evidence type="ECO:0000256" key="10">
    <source>
        <dbReference type="ARBA" id="ARBA00038367"/>
    </source>
</evidence>
<evidence type="ECO:0000256" key="3">
    <source>
        <dbReference type="ARBA" id="ARBA00022490"/>
    </source>
</evidence>
<evidence type="ECO:0000313" key="17">
    <source>
        <dbReference type="EMBL" id="KKS85167.1"/>
    </source>
</evidence>
<dbReference type="InterPro" id="IPR036412">
    <property type="entry name" value="HAD-like_sf"/>
</dbReference>
<dbReference type="EC" id="2.5.1.7" evidence="11"/>
<evidence type="ECO:0000256" key="15">
    <source>
        <dbReference type="ARBA" id="ARBA00047527"/>
    </source>
</evidence>
<dbReference type="EMBL" id="LCFB01000010">
    <property type="protein sequence ID" value="KKS85167.1"/>
    <property type="molecule type" value="Genomic_DNA"/>
</dbReference>
<dbReference type="InterPro" id="IPR001986">
    <property type="entry name" value="Enolpyruvate_Tfrase_dom"/>
</dbReference>
<dbReference type="Pfam" id="PF13419">
    <property type="entry name" value="HAD_2"/>
    <property type="match status" value="1"/>
</dbReference>
<evidence type="ECO:0000256" key="6">
    <source>
        <dbReference type="ARBA" id="ARBA00022960"/>
    </source>
</evidence>
<keyword evidence="3" id="KW-0963">Cytoplasm</keyword>
<dbReference type="STRING" id="1618436.UV59_C0010G0038"/>
<comment type="pathway">
    <text evidence="2">Cell wall biogenesis; peptidoglycan biosynthesis.</text>
</comment>
<evidence type="ECO:0000256" key="14">
    <source>
        <dbReference type="ARBA" id="ARBA00042842"/>
    </source>
</evidence>
<dbReference type="SUPFAM" id="SSF56784">
    <property type="entry name" value="HAD-like"/>
    <property type="match status" value="1"/>
</dbReference>
<dbReference type="SUPFAM" id="SSF55205">
    <property type="entry name" value="EPT/RTPC-like"/>
    <property type="match status" value="1"/>
</dbReference>
<evidence type="ECO:0000256" key="9">
    <source>
        <dbReference type="ARBA" id="ARBA00023316"/>
    </source>
</evidence>
<feature type="domain" description="Enolpyruvate transferase" evidence="16">
    <location>
        <begin position="6"/>
        <end position="186"/>
    </location>
</feature>